<dbReference type="InterPro" id="IPR010172">
    <property type="entry name" value="CRISPR-assoc_prot_TM1791"/>
</dbReference>
<evidence type="ECO:0000256" key="1">
    <source>
        <dbReference type="ARBA" id="ARBA00023118"/>
    </source>
</evidence>
<gene>
    <name evidence="3" type="primary">cmr6</name>
    <name evidence="3" type="ORF">ENF30_02745</name>
</gene>
<evidence type="ECO:0000313" key="3">
    <source>
        <dbReference type="EMBL" id="HDD35699.1"/>
    </source>
</evidence>
<feature type="domain" description="CRISPR type III-associated protein" evidence="2">
    <location>
        <begin position="97"/>
        <end position="323"/>
    </location>
</feature>
<dbReference type="AlphaFoldDB" id="A0A7V0IAG8"/>
<proteinExistence type="predicted"/>
<dbReference type="PANTHER" id="PTHR39965:SF1">
    <property type="entry name" value="CRISPR SYSTEM CMR SUBUNIT CMR6"/>
    <property type="match status" value="1"/>
</dbReference>
<dbReference type="NCBIfam" id="TIGR01898">
    <property type="entry name" value="cas_TM1791_cmr6"/>
    <property type="match status" value="1"/>
</dbReference>
<dbReference type="Pfam" id="PF03787">
    <property type="entry name" value="RAMPs"/>
    <property type="match status" value="1"/>
</dbReference>
<dbReference type="GO" id="GO:0051607">
    <property type="term" value="P:defense response to virus"/>
    <property type="evidence" value="ECO:0007669"/>
    <property type="project" value="UniProtKB-KW"/>
</dbReference>
<sequence length="324" mass="38090">MKSFYYLPKDTLSILSKFYRGRVENFALLLNKLVQFYWKKDNKLEIIKKIEEISDKDKQKDLIKKLQKLTDHFTKKYKNSIEKIAQESFSLTLSWRLVVGLGAASVYETSMTLHHIYGIPYLPGSAIKGVTRSYRVLCIAEELEHPNEYYERVALLEEFAEKFDLVEKNVFPEWEEVKGLKVSSPQDKNKKVEFSEQFYKSLKAKQAELREFQLIFGTQNKQGCIIFFDSFPEHFEIKYDIMNPHYGPYYTEKKPPADYYNPTPIFFLVLENARFTFYLGAKNRLVALEEKEYLLNKAKEWLKKALIHYGIGAKTASGYGLFKD</sequence>
<organism evidence="3">
    <name type="scientific">Desulfofervidus auxilii</name>
    <dbReference type="NCBI Taxonomy" id="1621989"/>
    <lineage>
        <taxon>Bacteria</taxon>
        <taxon>Pseudomonadati</taxon>
        <taxon>Thermodesulfobacteriota</taxon>
        <taxon>Candidatus Desulfofervidia</taxon>
        <taxon>Candidatus Desulfofervidales</taxon>
        <taxon>Candidatus Desulfofervidaceae</taxon>
        <taxon>Candidatus Desulfofervidus</taxon>
    </lineage>
</organism>
<dbReference type="EMBL" id="DQWQ01000117">
    <property type="protein sequence ID" value="HDD35699.1"/>
    <property type="molecule type" value="Genomic_DNA"/>
</dbReference>
<accession>A0A7V0IAG8</accession>
<dbReference type="InterPro" id="IPR005537">
    <property type="entry name" value="RAMP_III_fam"/>
</dbReference>
<protein>
    <submittedName>
        <fullName evidence="3">Type III-B CRISPR module RAMP protein Cmr6</fullName>
    </submittedName>
</protein>
<dbReference type="PANTHER" id="PTHR39965">
    <property type="entry name" value="CRISPR SYSTEM CMR SUBUNIT CMR6"/>
    <property type="match status" value="1"/>
</dbReference>
<dbReference type="Proteomes" id="UP000885706">
    <property type="component" value="Unassembled WGS sequence"/>
</dbReference>
<name>A0A7V0IAG8_DESA2</name>
<evidence type="ECO:0000259" key="2">
    <source>
        <dbReference type="Pfam" id="PF03787"/>
    </source>
</evidence>
<comment type="caution">
    <text evidence="3">The sequence shown here is derived from an EMBL/GenBank/DDBJ whole genome shotgun (WGS) entry which is preliminary data.</text>
</comment>
<keyword evidence="1" id="KW-0051">Antiviral defense</keyword>
<reference evidence="3" key="1">
    <citation type="journal article" date="2020" name="mSystems">
        <title>Genome- and Community-Level Interaction Insights into Carbon Utilization and Element Cycling Functions of Hydrothermarchaeota in Hydrothermal Sediment.</title>
        <authorList>
            <person name="Zhou Z."/>
            <person name="Liu Y."/>
            <person name="Xu W."/>
            <person name="Pan J."/>
            <person name="Luo Z.H."/>
            <person name="Li M."/>
        </authorList>
    </citation>
    <scope>NUCLEOTIDE SEQUENCE [LARGE SCALE GENOMIC DNA]</scope>
    <source>
        <strain evidence="3">HyVt-113</strain>
    </source>
</reference>